<dbReference type="EMBL" id="BARS01021944">
    <property type="protein sequence ID" value="GAG09420.1"/>
    <property type="molecule type" value="Genomic_DNA"/>
</dbReference>
<dbReference type="InterPro" id="IPR036104">
    <property type="entry name" value="BFN_sf"/>
</dbReference>
<dbReference type="SUPFAM" id="SSF103256">
    <property type="entry name" value="Hypothetical protein TM0160"/>
    <property type="match status" value="1"/>
</dbReference>
<name>X0UUL5_9ZZZZ</name>
<dbReference type="Pfam" id="PF02577">
    <property type="entry name" value="BFN_dom"/>
    <property type="match status" value="1"/>
</dbReference>
<dbReference type="Gene3D" id="3.10.690.10">
    <property type="entry name" value="Bifunctional nuclease domain"/>
    <property type="match status" value="1"/>
</dbReference>
<proteinExistence type="predicted"/>
<dbReference type="InterPro" id="IPR003729">
    <property type="entry name" value="Bi_nuclease_dom"/>
</dbReference>
<feature type="domain" description="BFN" evidence="1">
    <location>
        <begin position="1"/>
        <end position="132"/>
    </location>
</feature>
<accession>X0UUL5</accession>
<evidence type="ECO:0000259" key="1">
    <source>
        <dbReference type="PROSITE" id="PS51658"/>
    </source>
</evidence>
<dbReference type="PANTHER" id="PTHR15160">
    <property type="entry name" value="VON HIPPEL-LINDAU PROTEIN"/>
    <property type="match status" value="1"/>
</dbReference>
<protein>
    <recommendedName>
        <fullName evidence="1">BFN domain-containing protein</fullName>
    </recommendedName>
</protein>
<organism evidence="2">
    <name type="scientific">marine sediment metagenome</name>
    <dbReference type="NCBI Taxonomy" id="412755"/>
    <lineage>
        <taxon>unclassified sequences</taxon>
        <taxon>metagenomes</taxon>
        <taxon>ecological metagenomes</taxon>
    </lineage>
</organism>
<gene>
    <name evidence="2" type="ORF">S01H1_35149</name>
</gene>
<dbReference type="PROSITE" id="PS51658">
    <property type="entry name" value="BFN"/>
    <property type="match status" value="1"/>
</dbReference>
<comment type="caution">
    <text evidence="2">The sequence shown here is derived from an EMBL/GenBank/DDBJ whole genome shotgun (WGS) entry which is preliminary data.</text>
</comment>
<dbReference type="PANTHER" id="PTHR15160:SF1">
    <property type="entry name" value="VON HIPPEL-LINDAU DISEASE TUMOR SUPPRESSOR"/>
    <property type="match status" value="1"/>
</dbReference>
<evidence type="ECO:0000313" key="2">
    <source>
        <dbReference type="EMBL" id="GAG09420.1"/>
    </source>
</evidence>
<dbReference type="GO" id="GO:0004518">
    <property type="term" value="F:nuclease activity"/>
    <property type="evidence" value="ECO:0007669"/>
    <property type="project" value="InterPro"/>
</dbReference>
<dbReference type="AlphaFoldDB" id="X0UUL5"/>
<sequence length="180" mass="19975">MIEMTIESIRVSLMNYQRVVILKEKAADRYLPIWIGPAEADAIAVRLQEVSVARPLTHDLLRSVIDALGGQVNCIIVNDLSNDTFYARIILDVDGKSLEIDSRPSDAIALAVRTQVPIYAEESVLEKAGVMLDKEGEATATGEVPSEPLSKVNAEELEKLSPFRDFIEGLDMEDFDKRKT</sequence>
<reference evidence="2" key="1">
    <citation type="journal article" date="2014" name="Front. Microbiol.">
        <title>High frequency of phylogenetically diverse reductive dehalogenase-homologous genes in deep subseafloor sedimentary metagenomes.</title>
        <authorList>
            <person name="Kawai M."/>
            <person name="Futagami T."/>
            <person name="Toyoda A."/>
            <person name="Takaki Y."/>
            <person name="Nishi S."/>
            <person name="Hori S."/>
            <person name="Arai W."/>
            <person name="Tsubouchi T."/>
            <person name="Morono Y."/>
            <person name="Uchiyama I."/>
            <person name="Ito T."/>
            <person name="Fujiyama A."/>
            <person name="Inagaki F."/>
            <person name="Takami H."/>
        </authorList>
    </citation>
    <scope>NUCLEOTIDE SEQUENCE</scope>
    <source>
        <strain evidence="2">Expedition CK06-06</strain>
    </source>
</reference>